<protein>
    <submittedName>
        <fullName evidence="1">Uncharacterized protein</fullName>
    </submittedName>
</protein>
<organism evidence="1">
    <name type="scientific">marine sediment metagenome</name>
    <dbReference type="NCBI Taxonomy" id="412755"/>
    <lineage>
        <taxon>unclassified sequences</taxon>
        <taxon>metagenomes</taxon>
        <taxon>ecological metagenomes</taxon>
    </lineage>
</organism>
<comment type="caution">
    <text evidence="1">The sequence shown here is derived from an EMBL/GenBank/DDBJ whole genome shotgun (WGS) entry which is preliminary data.</text>
</comment>
<proteinExistence type="predicted"/>
<gene>
    <name evidence="1" type="ORF">LCGC14_2227020</name>
</gene>
<sequence length="63" mass="7331">MIIPEYNWKTAAHAIAEDLKFSCECGEQIERKKLWVGDEVECECGIRYELDTTAFMKKIEETS</sequence>
<reference evidence="1" key="1">
    <citation type="journal article" date="2015" name="Nature">
        <title>Complex archaea that bridge the gap between prokaryotes and eukaryotes.</title>
        <authorList>
            <person name="Spang A."/>
            <person name="Saw J.H."/>
            <person name="Jorgensen S.L."/>
            <person name="Zaremba-Niedzwiedzka K."/>
            <person name="Martijn J."/>
            <person name="Lind A.E."/>
            <person name="van Eijk R."/>
            <person name="Schleper C."/>
            <person name="Guy L."/>
            <person name="Ettema T.J."/>
        </authorList>
    </citation>
    <scope>NUCLEOTIDE SEQUENCE</scope>
</reference>
<evidence type="ECO:0000313" key="1">
    <source>
        <dbReference type="EMBL" id="KKL58274.1"/>
    </source>
</evidence>
<accession>A0A0F9D9H2</accession>
<name>A0A0F9D9H2_9ZZZZ</name>
<dbReference type="AlphaFoldDB" id="A0A0F9D9H2"/>
<dbReference type="EMBL" id="LAZR01029881">
    <property type="protein sequence ID" value="KKL58274.1"/>
    <property type="molecule type" value="Genomic_DNA"/>
</dbReference>